<reference evidence="2 3" key="1">
    <citation type="submission" date="2017-09" db="EMBL/GenBank/DDBJ databases">
        <title>Depth-based differentiation of microbial function through sediment-hosted aquifers and enrichment of novel symbionts in the deep terrestrial subsurface.</title>
        <authorList>
            <person name="Probst A.J."/>
            <person name="Ladd B."/>
            <person name="Jarett J.K."/>
            <person name="Geller-Mcgrath D.E."/>
            <person name="Sieber C.M."/>
            <person name="Emerson J.B."/>
            <person name="Anantharaman K."/>
            <person name="Thomas B.C."/>
            <person name="Malmstrom R."/>
            <person name="Stieglmeier M."/>
            <person name="Klingl A."/>
            <person name="Woyke T."/>
            <person name="Ryan C.M."/>
            <person name="Banfield J.F."/>
        </authorList>
    </citation>
    <scope>NUCLEOTIDE SEQUENCE [LARGE SCALE GENOMIC DNA]</scope>
    <source>
        <strain evidence="2">CG22_combo_CG10-13_8_21_14_all_39_12</strain>
    </source>
</reference>
<name>A0A2H0BGQ0_UNCKA</name>
<feature type="transmembrane region" description="Helical" evidence="1">
    <location>
        <begin position="36"/>
        <end position="52"/>
    </location>
</feature>
<organism evidence="2 3">
    <name type="scientific">candidate division WWE3 bacterium CG22_combo_CG10-13_8_21_14_all_39_12</name>
    <dbReference type="NCBI Taxonomy" id="1975094"/>
    <lineage>
        <taxon>Bacteria</taxon>
        <taxon>Katanobacteria</taxon>
    </lineage>
</organism>
<keyword evidence="1" id="KW-1133">Transmembrane helix</keyword>
<protein>
    <submittedName>
        <fullName evidence="2">Uncharacterized protein</fullName>
    </submittedName>
</protein>
<keyword evidence="1" id="KW-0472">Membrane</keyword>
<accession>A0A2H0BGQ0</accession>
<feature type="transmembrane region" description="Helical" evidence="1">
    <location>
        <begin position="12"/>
        <end position="30"/>
    </location>
</feature>
<dbReference type="EMBL" id="PCSU01000077">
    <property type="protein sequence ID" value="PIP56168.1"/>
    <property type="molecule type" value="Genomic_DNA"/>
</dbReference>
<sequence>MKFVDNLVTKHKTVIYLLLGNLYLLFANLLDDYNTILYSTGLILLVAGLASLKPKKVKTSSSLVQKPFDFEYKKLESESEEELHWHDIALTGWWAAVIILEVAIIVFYFFVVQNFLNGNHGWNMFYVWKS</sequence>
<proteinExistence type="predicted"/>
<evidence type="ECO:0000256" key="1">
    <source>
        <dbReference type="SAM" id="Phobius"/>
    </source>
</evidence>
<comment type="caution">
    <text evidence="2">The sequence shown here is derived from an EMBL/GenBank/DDBJ whole genome shotgun (WGS) entry which is preliminary data.</text>
</comment>
<evidence type="ECO:0000313" key="3">
    <source>
        <dbReference type="Proteomes" id="UP000228495"/>
    </source>
</evidence>
<keyword evidence="1" id="KW-0812">Transmembrane</keyword>
<gene>
    <name evidence="2" type="ORF">COX05_04520</name>
</gene>
<dbReference type="AlphaFoldDB" id="A0A2H0BGQ0"/>
<feature type="transmembrane region" description="Helical" evidence="1">
    <location>
        <begin position="93"/>
        <end position="116"/>
    </location>
</feature>
<dbReference type="Proteomes" id="UP000228495">
    <property type="component" value="Unassembled WGS sequence"/>
</dbReference>
<evidence type="ECO:0000313" key="2">
    <source>
        <dbReference type="EMBL" id="PIP56168.1"/>
    </source>
</evidence>